<evidence type="ECO:0000313" key="8">
    <source>
        <dbReference type="Proteomes" id="UP000269847"/>
    </source>
</evidence>
<feature type="transmembrane region" description="Helical" evidence="5">
    <location>
        <begin position="84"/>
        <end position="105"/>
    </location>
</feature>
<accession>A0A9W3YL87</accession>
<gene>
    <name evidence="7" type="ORF">D7J84_31700</name>
</gene>
<name>A0A9W3YL87_BACTU</name>
<dbReference type="InterPro" id="IPR051784">
    <property type="entry name" value="Nod_factor_ABC_transporter"/>
</dbReference>
<dbReference type="PANTHER" id="PTHR43229:SF3">
    <property type="entry name" value="ABC-TYPE MULTIDRUG TRANSPORT SYSTEM, PERMEASE COMPONENT"/>
    <property type="match status" value="1"/>
</dbReference>
<evidence type="ECO:0000256" key="4">
    <source>
        <dbReference type="ARBA" id="ARBA00023136"/>
    </source>
</evidence>
<reference evidence="7 8" key="1">
    <citation type="submission" date="2018-09" db="EMBL/GenBank/DDBJ databases">
        <title>Complete genome of Bacillus thuringiensis strain QZL38.</title>
        <authorList>
            <person name="Song F."/>
        </authorList>
    </citation>
    <scope>NUCLEOTIDE SEQUENCE [LARGE SCALE GENOMIC DNA]</scope>
    <source>
        <strain evidence="7 8">QZL38</strain>
        <plasmid evidence="7 8">p.1</plasmid>
    </source>
</reference>
<evidence type="ECO:0000256" key="5">
    <source>
        <dbReference type="SAM" id="Phobius"/>
    </source>
</evidence>
<feature type="domain" description="ABC transmembrane type-2" evidence="6">
    <location>
        <begin position="50"/>
        <end position="276"/>
    </location>
</feature>
<evidence type="ECO:0000256" key="2">
    <source>
        <dbReference type="ARBA" id="ARBA00022692"/>
    </source>
</evidence>
<dbReference type="PANTHER" id="PTHR43229">
    <property type="entry name" value="NODULATION PROTEIN J"/>
    <property type="match status" value="1"/>
</dbReference>
<dbReference type="AlphaFoldDB" id="A0A9W3YL87"/>
<sequence length="279" mass="31749">MFIYIMREETNMNTKSHAYEIPNKKTKVFKKFVKHFVDFYILARIQWGIIRDTWYLIVFMASMFPFTSLFFLKVFNEDASLETITRIIVGNIVFAIVLMGLTSVAQDISHEKNQGHFIYYASLPISRITFILSVLLKGVLSAIPSIIILAIVGQSMYGITLQFHIGIIPVILFGILSCVGVGVLIGFWSRTPQVAAICGQVAMMFITFMSPVMVEIESLPSIIQYISYVLPTTYLSEALRLLFQGIWSTAVIQDLIVLIVFSLFSILLIIKFIKWRESN</sequence>
<dbReference type="EMBL" id="CP032614">
    <property type="protein sequence ID" value="AYF85504.1"/>
    <property type="molecule type" value="Genomic_DNA"/>
</dbReference>
<geneLocation type="plasmid" evidence="7 8">
    <name>p.1</name>
</geneLocation>
<dbReference type="PROSITE" id="PS51012">
    <property type="entry name" value="ABC_TM2"/>
    <property type="match status" value="1"/>
</dbReference>
<keyword evidence="2 5" id="KW-0812">Transmembrane</keyword>
<dbReference type="Proteomes" id="UP000269847">
    <property type="component" value="Plasmid p.1"/>
</dbReference>
<evidence type="ECO:0000259" key="6">
    <source>
        <dbReference type="PROSITE" id="PS51012"/>
    </source>
</evidence>
<dbReference type="GO" id="GO:0140359">
    <property type="term" value="F:ABC-type transporter activity"/>
    <property type="evidence" value="ECO:0007669"/>
    <property type="project" value="InterPro"/>
</dbReference>
<feature type="transmembrane region" description="Helical" evidence="5">
    <location>
        <begin position="54"/>
        <end position="72"/>
    </location>
</feature>
<organism evidence="7 8">
    <name type="scientific">Bacillus thuringiensis</name>
    <dbReference type="NCBI Taxonomy" id="1428"/>
    <lineage>
        <taxon>Bacteria</taxon>
        <taxon>Bacillati</taxon>
        <taxon>Bacillota</taxon>
        <taxon>Bacilli</taxon>
        <taxon>Bacillales</taxon>
        <taxon>Bacillaceae</taxon>
        <taxon>Bacillus</taxon>
        <taxon>Bacillus cereus group</taxon>
    </lineage>
</organism>
<dbReference type="Pfam" id="PF12698">
    <property type="entry name" value="ABC2_membrane_3"/>
    <property type="match status" value="1"/>
</dbReference>
<evidence type="ECO:0000313" key="7">
    <source>
        <dbReference type="EMBL" id="AYF85504.1"/>
    </source>
</evidence>
<feature type="transmembrane region" description="Helical" evidence="5">
    <location>
        <begin position="194"/>
        <end position="213"/>
    </location>
</feature>
<feature type="transmembrane region" description="Helical" evidence="5">
    <location>
        <begin position="167"/>
        <end position="188"/>
    </location>
</feature>
<dbReference type="InterPro" id="IPR047817">
    <property type="entry name" value="ABC2_TM_bact-type"/>
</dbReference>
<dbReference type="GO" id="GO:0016020">
    <property type="term" value="C:membrane"/>
    <property type="evidence" value="ECO:0007669"/>
    <property type="project" value="UniProtKB-SubCell"/>
</dbReference>
<keyword evidence="3 5" id="KW-1133">Transmembrane helix</keyword>
<evidence type="ECO:0000256" key="1">
    <source>
        <dbReference type="ARBA" id="ARBA00004141"/>
    </source>
</evidence>
<keyword evidence="7" id="KW-0614">Plasmid</keyword>
<keyword evidence="4 5" id="KW-0472">Membrane</keyword>
<dbReference type="InterPro" id="IPR013525">
    <property type="entry name" value="ABC2_TM"/>
</dbReference>
<feature type="transmembrane region" description="Helical" evidence="5">
    <location>
        <begin position="255"/>
        <end position="273"/>
    </location>
</feature>
<protein>
    <submittedName>
        <fullName evidence="7">ABC transporter permease</fullName>
    </submittedName>
</protein>
<evidence type="ECO:0000256" key="3">
    <source>
        <dbReference type="ARBA" id="ARBA00022989"/>
    </source>
</evidence>
<proteinExistence type="predicted"/>
<comment type="subcellular location">
    <subcellularLocation>
        <location evidence="1">Membrane</location>
        <topology evidence="1">Multi-pass membrane protein</topology>
    </subcellularLocation>
</comment>